<reference evidence="1" key="1">
    <citation type="submission" date="2021-02" db="EMBL/GenBank/DDBJ databases">
        <authorList>
            <person name="Nowell W R."/>
        </authorList>
    </citation>
    <scope>NUCLEOTIDE SEQUENCE</scope>
</reference>
<comment type="caution">
    <text evidence="1">The sequence shown here is derived from an EMBL/GenBank/DDBJ whole genome shotgun (WGS) entry which is preliminary data.</text>
</comment>
<sequence>MLDLGSQNLAASMNYMDSQSQYTQLQKIDLHHRTFVSLNSMPTYYTQQDPKHVSSLNYVETRNTNVSIDQSFSHEQADK</sequence>
<name>A0A817MHL7_9BILA</name>
<dbReference type="Proteomes" id="UP000663825">
    <property type="component" value="Unassembled WGS sequence"/>
</dbReference>
<evidence type="ECO:0000313" key="2">
    <source>
        <dbReference type="Proteomes" id="UP000663825"/>
    </source>
</evidence>
<evidence type="ECO:0000313" key="1">
    <source>
        <dbReference type="EMBL" id="CAF3049005.1"/>
    </source>
</evidence>
<gene>
    <name evidence="1" type="ORF">TIS948_LOCUS3913</name>
</gene>
<accession>A0A817MHL7</accession>
<protein>
    <submittedName>
        <fullName evidence="1">Uncharacterized protein</fullName>
    </submittedName>
</protein>
<proteinExistence type="predicted"/>
<dbReference type="AlphaFoldDB" id="A0A817MHL7"/>
<organism evidence="1 2">
    <name type="scientific">Rotaria socialis</name>
    <dbReference type="NCBI Taxonomy" id="392032"/>
    <lineage>
        <taxon>Eukaryota</taxon>
        <taxon>Metazoa</taxon>
        <taxon>Spiralia</taxon>
        <taxon>Gnathifera</taxon>
        <taxon>Rotifera</taxon>
        <taxon>Eurotatoria</taxon>
        <taxon>Bdelloidea</taxon>
        <taxon>Philodinida</taxon>
        <taxon>Philodinidae</taxon>
        <taxon>Rotaria</taxon>
    </lineage>
</organism>
<dbReference type="EMBL" id="CAJNXB010000404">
    <property type="protein sequence ID" value="CAF3049005.1"/>
    <property type="molecule type" value="Genomic_DNA"/>
</dbReference>